<dbReference type="InParanoid" id="A0A067N123"/>
<name>A0A067N123_BOTB1</name>
<protein>
    <submittedName>
        <fullName evidence="2">Uncharacterized protein</fullName>
    </submittedName>
</protein>
<feature type="region of interest" description="Disordered" evidence="1">
    <location>
        <begin position="82"/>
        <end position="134"/>
    </location>
</feature>
<dbReference type="Proteomes" id="UP000027195">
    <property type="component" value="Unassembled WGS sequence"/>
</dbReference>
<keyword evidence="3" id="KW-1185">Reference proteome</keyword>
<evidence type="ECO:0000313" key="2">
    <source>
        <dbReference type="EMBL" id="KDQ21564.1"/>
    </source>
</evidence>
<gene>
    <name evidence="2" type="ORF">BOTBODRAFT_207326</name>
</gene>
<reference evidence="3" key="1">
    <citation type="journal article" date="2014" name="Proc. Natl. Acad. Sci. U.S.A.">
        <title>Extensive sampling of basidiomycete genomes demonstrates inadequacy of the white-rot/brown-rot paradigm for wood decay fungi.</title>
        <authorList>
            <person name="Riley R."/>
            <person name="Salamov A.A."/>
            <person name="Brown D.W."/>
            <person name="Nagy L.G."/>
            <person name="Floudas D."/>
            <person name="Held B.W."/>
            <person name="Levasseur A."/>
            <person name="Lombard V."/>
            <person name="Morin E."/>
            <person name="Otillar R."/>
            <person name="Lindquist E.A."/>
            <person name="Sun H."/>
            <person name="LaButti K.M."/>
            <person name="Schmutz J."/>
            <person name="Jabbour D."/>
            <person name="Luo H."/>
            <person name="Baker S.E."/>
            <person name="Pisabarro A.G."/>
            <person name="Walton J.D."/>
            <person name="Blanchette R.A."/>
            <person name="Henrissat B."/>
            <person name="Martin F."/>
            <person name="Cullen D."/>
            <person name="Hibbett D.S."/>
            <person name="Grigoriev I.V."/>
        </authorList>
    </citation>
    <scope>NUCLEOTIDE SEQUENCE [LARGE SCALE GENOMIC DNA]</scope>
    <source>
        <strain evidence="3">FD-172 SS1</strain>
    </source>
</reference>
<dbReference type="AlphaFoldDB" id="A0A067N123"/>
<dbReference type="HOGENOM" id="CLU_1895851_0_0_1"/>
<proteinExistence type="predicted"/>
<evidence type="ECO:0000256" key="1">
    <source>
        <dbReference type="SAM" id="MobiDB-lite"/>
    </source>
</evidence>
<organism evidence="2 3">
    <name type="scientific">Botryobasidium botryosum (strain FD-172 SS1)</name>
    <dbReference type="NCBI Taxonomy" id="930990"/>
    <lineage>
        <taxon>Eukaryota</taxon>
        <taxon>Fungi</taxon>
        <taxon>Dikarya</taxon>
        <taxon>Basidiomycota</taxon>
        <taxon>Agaricomycotina</taxon>
        <taxon>Agaricomycetes</taxon>
        <taxon>Cantharellales</taxon>
        <taxon>Botryobasidiaceae</taxon>
        <taxon>Botryobasidium</taxon>
    </lineage>
</organism>
<evidence type="ECO:0000313" key="3">
    <source>
        <dbReference type="Proteomes" id="UP000027195"/>
    </source>
</evidence>
<sequence>MGFSRYQTPVSLAVQRAGCIFNWALVKRAGVSTPVGKGWTTLRATISCYNRLIIPYTDFGHLKVTRPIFRITAWGRNHGRPKIVGSRRTYPMTAHDTSVGPSGPRASPLPKFRPHQNPISSVKSRSTPFTWARF</sequence>
<dbReference type="EMBL" id="KL198016">
    <property type="protein sequence ID" value="KDQ21564.1"/>
    <property type="molecule type" value="Genomic_DNA"/>
</dbReference>
<accession>A0A067N123</accession>
<feature type="compositionally biased region" description="Polar residues" evidence="1">
    <location>
        <begin position="117"/>
        <end position="134"/>
    </location>
</feature>